<reference evidence="2" key="1">
    <citation type="submission" date="2020-11" db="EMBL/GenBank/DDBJ databases">
        <title>Nocardioides sp. CBS4Y-1, whole genome shotgun sequence.</title>
        <authorList>
            <person name="Tuo L."/>
        </authorList>
    </citation>
    <scope>NUCLEOTIDE SEQUENCE</scope>
    <source>
        <strain evidence="2">CBS4Y-1</strain>
    </source>
</reference>
<name>A0A930UWD5_9ACTN</name>
<dbReference type="AlphaFoldDB" id="A0A930UWD5"/>
<comment type="caution">
    <text evidence="2">The sequence shown here is derived from an EMBL/GenBank/DDBJ whole genome shotgun (WGS) entry which is preliminary data.</text>
</comment>
<evidence type="ECO:0000313" key="2">
    <source>
        <dbReference type="EMBL" id="MBF4160285.1"/>
    </source>
</evidence>
<keyword evidence="3" id="KW-1185">Reference proteome</keyword>
<accession>A0A930UWD5</accession>
<comment type="similarity">
    <text evidence="1">Belongs to the WXG100 family.</text>
</comment>
<dbReference type="Gene3D" id="1.10.287.1060">
    <property type="entry name" value="ESAT-6-like"/>
    <property type="match status" value="1"/>
</dbReference>
<evidence type="ECO:0000313" key="3">
    <source>
        <dbReference type="Proteomes" id="UP000656804"/>
    </source>
</evidence>
<sequence length="97" mass="10381">MANVNVTYEEMSAQAGKLTNGRTEIETQLHTLQSQVQDLVAGGFVTDTASQAFNSSYEEFTKGVSKVLEGLDGMADYLNKAADAFKNVDSELAKALG</sequence>
<dbReference type="EMBL" id="JADIVZ010000001">
    <property type="protein sequence ID" value="MBF4160285.1"/>
    <property type="molecule type" value="Genomic_DNA"/>
</dbReference>
<evidence type="ECO:0000256" key="1">
    <source>
        <dbReference type="RuleBase" id="RU362001"/>
    </source>
</evidence>
<gene>
    <name evidence="2" type="ORF">ISG29_01185</name>
</gene>
<proteinExistence type="inferred from homology"/>
<dbReference type="Proteomes" id="UP000656804">
    <property type="component" value="Unassembled WGS sequence"/>
</dbReference>
<dbReference type="InterPro" id="IPR036689">
    <property type="entry name" value="ESAT-6-like_sf"/>
</dbReference>
<dbReference type="InterPro" id="IPR010310">
    <property type="entry name" value="T7SS_ESAT-6-like"/>
</dbReference>
<dbReference type="NCBIfam" id="TIGR03930">
    <property type="entry name" value="WXG100_ESAT6"/>
    <property type="match status" value="1"/>
</dbReference>
<dbReference type="SUPFAM" id="SSF140453">
    <property type="entry name" value="EsxAB dimer-like"/>
    <property type="match status" value="1"/>
</dbReference>
<protein>
    <recommendedName>
        <fullName evidence="1">ESAT-6-like protein</fullName>
    </recommendedName>
</protein>
<dbReference type="Pfam" id="PF06013">
    <property type="entry name" value="WXG100"/>
    <property type="match status" value="1"/>
</dbReference>
<dbReference type="RefSeq" id="WP_194501537.1">
    <property type="nucleotide sequence ID" value="NZ_JADIVZ010000001.1"/>
</dbReference>
<organism evidence="2 3">
    <name type="scientific">Nocardioides acrostichi</name>
    <dbReference type="NCBI Taxonomy" id="2784339"/>
    <lineage>
        <taxon>Bacteria</taxon>
        <taxon>Bacillati</taxon>
        <taxon>Actinomycetota</taxon>
        <taxon>Actinomycetes</taxon>
        <taxon>Propionibacteriales</taxon>
        <taxon>Nocardioidaceae</taxon>
        <taxon>Nocardioides</taxon>
    </lineage>
</organism>